<dbReference type="SUPFAM" id="SSF48264">
    <property type="entry name" value="Cytochrome P450"/>
    <property type="match status" value="1"/>
</dbReference>
<dbReference type="InterPro" id="IPR050121">
    <property type="entry name" value="Cytochrome_P450_monoxygenase"/>
</dbReference>
<protein>
    <recommendedName>
        <fullName evidence="4">Cytochrome P450 monooxygenase ABA1</fullName>
    </recommendedName>
    <alternativeName>
        <fullName evidence="5">Abscisic acid biosynthesis protein 1</fullName>
    </alternativeName>
    <alternativeName>
        <fullName evidence="3">Cytochrome P450 monooxygenase aba1</fullName>
    </alternativeName>
</protein>
<dbReference type="InterPro" id="IPR002401">
    <property type="entry name" value="Cyt_P450_E_grp-I"/>
</dbReference>
<keyword evidence="7" id="KW-1133">Transmembrane helix</keyword>
<keyword evidence="6" id="KW-0408">Iron</keyword>
<dbReference type="PRINTS" id="PR00385">
    <property type="entry name" value="P450"/>
</dbReference>
<organism evidence="8 9">
    <name type="scientific">Paraphaeosphaeria minitans</name>
    <dbReference type="NCBI Taxonomy" id="565426"/>
    <lineage>
        <taxon>Eukaryota</taxon>
        <taxon>Fungi</taxon>
        <taxon>Dikarya</taxon>
        <taxon>Ascomycota</taxon>
        <taxon>Pezizomycotina</taxon>
        <taxon>Dothideomycetes</taxon>
        <taxon>Pleosporomycetidae</taxon>
        <taxon>Pleosporales</taxon>
        <taxon>Massarineae</taxon>
        <taxon>Didymosphaeriaceae</taxon>
        <taxon>Paraphaeosphaeria</taxon>
    </lineage>
</organism>
<evidence type="ECO:0000256" key="2">
    <source>
        <dbReference type="ARBA" id="ARBA00023026"/>
    </source>
</evidence>
<feature type="binding site" description="axial binding residue" evidence="6">
    <location>
        <position position="454"/>
    </location>
    <ligand>
        <name>heme</name>
        <dbReference type="ChEBI" id="CHEBI:30413"/>
    </ligand>
    <ligandPart>
        <name>Fe</name>
        <dbReference type="ChEBI" id="CHEBI:18248"/>
    </ligandPart>
</feature>
<dbReference type="Proteomes" id="UP000756921">
    <property type="component" value="Unassembled WGS sequence"/>
</dbReference>
<dbReference type="GO" id="GO:0016705">
    <property type="term" value="F:oxidoreductase activity, acting on paired donors, with incorporation or reduction of molecular oxygen"/>
    <property type="evidence" value="ECO:0007669"/>
    <property type="project" value="InterPro"/>
</dbReference>
<evidence type="ECO:0000256" key="5">
    <source>
        <dbReference type="ARBA" id="ARBA00079990"/>
    </source>
</evidence>
<dbReference type="PRINTS" id="PR00463">
    <property type="entry name" value="EP450I"/>
</dbReference>
<dbReference type="Pfam" id="PF00067">
    <property type="entry name" value="p450"/>
    <property type="match status" value="1"/>
</dbReference>
<evidence type="ECO:0000313" key="8">
    <source>
        <dbReference type="EMBL" id="KAF9741115.1"/>
    </source>
</evidence>
<dbReference type="OrthoDB" id="3934656at2759"/>
<dbReference type="GO" id="GO:0005506">
    <property type="term" value="F:iron ion binding"/>
    <property type="evidence" value="ECO:0007669"/>
    <property type="project" value="InterPro"/>
</dbReference>
<comment type="cofactor">
    <cofactor evidence="6">
        <name>heme</name>
        <dbReference type="ChEBI" id="CHEBI:30413"/>
    </cofactor>
</comment>
<keyword evidence="2" id="KW-0843">Virulence</keyword>
<evidence type="ECO:0000256" key="3">
    <source>
        <dbReference type="ARBA" id="ARBA00067672"/>
    </source>
</evidence>
<proteinExistence type="predicted"/>
<dbReference type="InterPro" id="IPR001128">
    <property type="entry name" value="Cyt_P450"/>
</dbReference>
<keyword evidence="6" id="KW-0349">Heme</keyword>
<sequence>MALIDHVLGAVSLLTLLLLVVYVVNQTRKYYRLSRFKGPFSTGWCEIPHIYAMVTYRSHLWYKEVTDRYGSIARIGPNDLITSSPELITHMSAVRSPYSRAAWYNRSSRIEPGRDHIFSQVDEEKHTKRRQQMAAGYSGKENTELEPTIDKYIDQYISLIRQKYLSTVAQHRVMDFARKTQYLTLDVISDIGFGQAFGDLANDTDVDSYLESTDRVMSSLTFVCASGLLRFLQWPPLARFMGPKEGSENGFGKVMATARRLIDERLQSETKSKSDMLAAFMRHGLTREDLFTEAWLQILAGSETTATAIRGTMLYLISNPRVYTKLQREIDNTVAAGLAPGIVSDVIARDLVYLQAVLREGFRMRPPITDIVPKTVPKGGDTVAVDGKTVFLPGGTHVGYSVNGLHSRKDIFGEDADLFRPERWIADSSNKRVHQVEEMKKTTELIFGYGKYQCLGKNIAWMEYSKAIFELLRYFDFALARPQDTVMERNHIGIFSALEQWVIIMERE</sequence>
<keyword evidence="7" id="KW-0812">Transmembrane</keyword>
<evidence type="ECO:0000256" key="4">
    <source>
        <dbReference type="ARBA" id="ARBA00068222"/>
    </source>
</evidence>
<dbReference type="AlphaFoldDB" id="A0A9P6KW65"/>
<evidence type="ECO:0000256" key="7">
    <source>
        <dbReference type="SAM" id="Phobius"/>
    </source>
</evidence>
<dbReference type="Gene3D" id="1.10.630.10">
    <property type="entry name" value="Cytochrome P450"/>
    <property type="match status" value="1"/>
</dbReference>
<gene>
    <name evidence="8" type="ORF">PMIN01_00654</name>
</gene>
<evidence type="ECO:0000256" key="1">
    <source>
        <dbReference type="ARBA" id="ARBA00004972"/>
    </source>
</evidence>
<comment type="pathway">
    <text evidence="1">Hormone biosynthesis.</text>
</comment>
<dbReference type="PANTHER" id="PTHR24305">
    <property type="entry name" value="CYTOCHROME P450"/>
    <property type="match status" value="1"/>
</dbReference>
<feature type="transmembrane region" description="Helical" evidence="7">
    <location>
        <begin position="6"/>
        <end position="25"/>
    </location>
</feature>
<name>A0A9P6KW65_9PLEO</name>
<dbReference type="GO" id="GO:0020037">
    <property type="term" value="F:heme binding"/>
    <property type="evidence" value="ECO:0007669"/>
    <property type="project" value="InterPro"/>
</dbReference>
<keyword evidence="9" id="KW-1185">Reference proteome</keyword>
<dbReference type="EMBL" id="WJXW01000001">
    <property type="protein sequence ID" value="KAF9741115.1"/>
    <property type="molecule type" value="Genomic_DNA"/>
</dbReference>
<dbReference type="FunFam" id="1.10.630.10:FF:000076">
    <property type="entry name" value="Cytochrome P450 monooxygenase"/>
    <property type="match status" value="1"/>
</dbReference>
<evidence type="ECO:0000313" key="9">
    <source>
        <dbReference type="Proteomes" id="UP000756921"/>
    </source>
</evidence>
<dbReference type="PANTHER" id="PTHR24305:SF236">
    <property type="entry name" value="PISATIN DEMETHYLASE"/>
    <property type="match status" value="1"/>
</dbReference>
<dbReference type="GO" id="GO:0004497">
    <property type="term" value="F:monooxygenase activity"/>
    <property type="evidence" value="ECO:0007669"/>
    <property type="project" value="InterPro"/>
</dbReference>
<accession>A0A9P6KW65</accession>
<keyword evidence="7" id="KW-0472">Membrane</keyword>
<dbReference type="InterPro" id="IPR036396">
    <property type="entry name" value="Cyt_P450_sf"/>
</dbReference>
<comment type="caution">
    <text evidence="8">The sequence shown here is derived from an EMBL/GenBank/DDBJ whole genome shotgun (WGS) entry which is preliminary data.</text>
</comment>
<evidence type="ECO:0000256" key="6">
    <source>
        <dbReference type="PIRSR" id="PIRSR602401-1"/>
    </source>
</evidence>
<dbReference type="CDD" id="cd11060">
    <property type="entry name" value="CYP57A1-like"/>
    <property type="match status" value="1"/>
</dbReference>
<keyword evidence="6" id="KW-0479">Metal-binding</keyword>
<reference evidence="8" key="1">
    <citation type="journal article" date="2020" name="Mol. Plant Microbe Interact.">
        <title>Genome Sequence of the Biocontrol Agent Coniothyrium minitans strain Conio (IMI 134523).</title>
        <authorList>
            <person name="Patel D."/>
            <person name="Shittu T.A."/>
            <person name="Baroncelli R."/>
            <person name="Muthumeenakshi S."/>
            <person name="Osborne T.H."/>
            <person name="Janganan T.K."/>
            <person name="Sreenivasaprasad S."/>
        </authorList>
    </citation>
    <scope>NUCLEOTIDE SEQUENCE</scope>
    <source>
        <strain evidence="8">Conio</strain>
    </source>
</reference>